<organism evidence="2 3">
    <name type="scientific">Photobacterium halotolerans</name>
    <dbReference type="NCBI Taxonomy" id="265726"/>
    <lineage>
        <taxon>Bacteria</taxon>
        <taxon>Pseudomonadati</taxon>
        <taxon>Pseudomonadota</taxon>
        <taxon>Gammaproteobacteria</taxon>
        <taxon>Vibrionales</taxon>
        <taxon>Vibrionaceae</taxon>
        <taxon>Photobacterium</taxon>
    </lineage>
</organism>
<gene>
    <name evidence="2" type="ORF">CAG72_07520</name>
</gene>
<evidence type="ECO:0000313" key="3">
    <source>
        <dbReference type="Proteomes" id="UP000465712"/>
    </source>
</evidence>
<sequence>MYVNGEPTENRDITPELAAELTVFGETVAQYLRFWSPKEQPPVKNPDCEDLTGKVWLGVFDAHSPLPQQVQNYIRDTYKDAGVLWEFAPPCSGIDPSVERIAIIAGELAKAAASYEYALEARRNGETEQQSAVCAPGEMGKRCEFELLDAPSGSEWLSKPKTLRLKSGLSRCDISESFLSVSCLHEQTTLVNLASFWHQAVSAATDVRSSEDDEYVEMSDHDMKRDALVRADSTRRLKSFQRALLPYSQWINSRDLIEGLSSLNLDTCTVQTNQESGDDIHACLNYARELHPTGEEGTEQLVRLPDRNTCRNLDSPEDANFYNCSLRRDFFVSLRTAHLTGYFAKKLLLAQQNASMQIEADRTQVLQLAVSVARLTPAARSWLPLDVTKVDSFSKANGEFLDALGGNDGIISQLKASLKAKNGLSTEDENPCTPVFSYDPYWIDQKSQPTEPPSEKNYTDCRDWLTESTKRLDREVEFLQSVLLEQKKQYDTARDMLSVAADTTAAKQELKGRSFAERAAMGLFLKTRAAETADTLYQRLGSPTECKMGRLDASPCQMVLHDSKGNPTSVDAMRLALQVFPAQDYDSAYNVSTRQLVTVRLTDDGCGNYATPCYVAESRTPASVLLVRGAEIDKNITPFENHDWGLKVIGVRAQQAGPAKCKLQDVLKRSVDSADSNRLCRAGHAPMMLRADERTVWHRPDDPGRASEWFGYLGTNSFVSADGIGVTWDQNNNELQLFGTFTATALGSSEFESFRLSLTKSSESDWRRFVRQASLHAVLKALPALSDVHQQSNSVPSLLNLPSGMVFVALSLDSVKPIRLRLYAHPEGHPALITAFVGTLDRTGSLIWREPRALLTDKLVLYAGTVNVEAIRDLARVFTWAAGAEEDLRRREQNLLGDTLARRDLFEATFLALASALSDSRKDVTDTQSAPVDVQSTLDRYRSYAKALQQDSAATLLLAWRASRENYKVVLDALRVDLEGRLMGNLVVPKIPLSELLVGLEDTTKDEINKELLWLFGLSNWDEANEHINDQLAVLIVEALQSFSANGGLFQCWAANQEENTGNEVGRETLCGAPQGAVNRIGTQIAQRFVLGFHLTSSEYDEEVKRFRDRLNRPPAPLTTQQLLDAAHKIRLAVKKEVERSINEAWAATVADIGHDAGDVVGPLLTALKDETKSADMLAALTELQINCQTAALGCERVLVSLALDSLYPDQAAVLTSGLAPHLERTLEALIPRPDVVYGAGVEALTNDSRALAKILTNAQSELTAELQQAQQDHLRTIGNVVDTAGLVVRETIAFVPPVEVRDGALYLRHSWSAWGGKEGDKLLGVNCQPDGTNCVSNLENLRTDENLKTALSADSLSSAAPSPFMRVERAGGELTLTLPRTTSYRMAIVPKIPGLDPAHIADVAQLVESVDPRNPAVVQKNIQRAEIKHTLLTATIGRLNQTVQFDWRTAYEDEFEAFENACKAATKAYFLFGDSACEKPSALLHKASDIDFRKISTELIKNIANRTTPLLQLTCTPNDEVHQVLQDAAKAACDELAAQVSDMEDKLKSNNPSAARAMVAALPQVVTQAFGKAFVGATQKDVLETVLNVASAAELLPLQQTAFEFKAQTERLCVEALESLGGSVTPSCGGLKQRYIDALNLDLRQIANEQVLQALTRACVEASQEVELGNVSNCKDLKARLKQAATDEVRKSQEDFKLVRPDCSPRKDVGPILTRAAQLDAVELAVHDAHFQRAQNLTDALPRVVAEAFGDSLKQQALQAVDEAQLAAQAAADQALDGFSPYWKEVQEYEQRANHLCVTTRDRAADILGDELPAVDGCKGIDAVLAPDVIENLLHKRSKEIQQAARDHVETELNTRAKPLLVAAQAAYNEQKKLLQDAAEDQAAPVLAELREAESRLCRAIDKLFSEGDTARLEMINGAPFTIRRPSASDASCVPHDLSLKAQMNLLGQTVEVTGGLSLNTDRLRNDALLDQLEAGEFNPASLVDLDWRKVRTDPSLETVLTKKLRTLDKGLSLQRLVARADKIQVSLQYQPAVFPFAVPVNTEMSVKGVKVELGDLGPTITQAVCQEIRDYILLEQPEILPDARIVRAPPAYCIKRKLKGLEFQVAVDLAEGIGRVDVQVFVDIETGVRIVPPDFKQLAAGQLLTMFGIDAVRPVAPFYDSTDGLTLYLEGKADTPLGLALQAGFSVSPRRLKFRGPIGLRIPGWYDASVVSLGNLGITYNPEIKELSLLGALTVAPGEAMNHLVRVDGRGTVGLKEQKLEVTGNLVVLRLLGVAGTRTTIILPERLFEHTIGTSPMLADIVKLQGELRIQDLKPHPFLKASGEGSLFGADIATMEVELQRNFGGHFDAGLKIPLDESAVTFNVVVEENMGDVTAGAKTELEVDPFKPTFSMDASTRSVGIGMKVKVNDIGSLDIGFALPSFASLTPEYVLSLLLDMGLTFHIPSSLATVANDAPEGYSGSKSGSGGQSQGRKADNERQDPEPPIGDYKPAWRMVPVEYCKPFKIGIKLWCEKRIRWEPAFVEGRGGSMAQQAGYSASTAKHYDVHYNTTIDNYDLLVGTEAGDKRAYVFAKNGGQLWAGTYRANKLADLNSRPYAHKSRQGKNLLVVKTRGEYYGIQSDGGDLDLTNENNKLKGAKSWLQGNNASGFARRLLPSVAEEQLYHERTVEQKPIGKPNKWVLLAITKKGDSLPSAHILAQTRGAEKPLAFLALADLNKGTGNSTDNLARHLQALQGWLPDRLDQVCSPRNPMQDADSSLGSPCAYLAVGQRTENNPVALALDDTLDDSPTALLATRRQALIAPVRLPKRFSAASLVDVDPAMLLNLMDSLARNPDQLDGMTGLTSVVIDLSGNGRIAVMGSQGDQEILLFSPRNIQINQGDNPQYFVPRRLNMACVEEFWAGDGRPLRPYEETLRAERVSEKDALMLALIHHDVFKKYGFAADPVGSLYRKCN</sequence>
<accession>A0A7X4WA88</accession>
<comment type="caution">
    <text evidence="2">The sequence shown here is derived from an EMBL/GenBank/DDBJ whole genome shotgun (WGS) entry which is preliminary data.</text>
</comment>
<dbReference type="RefSeq" id="WP_161443970.1">
    <property type="nucleotide sequence ID" value="NZ_WXWW01000115.1"/>
</dbReference>
<name>A0A7X4WA88_9GAMM</name>
<proteinExistence type="predicted"/>
<dbReference type="Proteomes" id="UP000465712">
    <property type="component" value="Unassembled WGS sequence"/>
</dbReference>
<feature type="region of interest" description="Disordered" evidence="1">
    <location>
        <begin position="2456"/>
        <end position="2490"/>
    </location>
</feature>
<protein>
    <submittedName>
        <fullName evidence="2">Uncharacterized protein</fullName>
    </submittedName>
</protein>
<evidence type="ECO:0000313" key="2">
    <source>
        <dbReference type="EMBL" id="NAW65064.1"/>
    </source>
</evidence>
<dbReference type="EMBL" id="WXWW01000115">
    <property type="protein sequence ID" value="NAW65064.1"/>
    <property type="molecule type" value="Genomic_DNA"/>
</dbReference>
<evidence type="ECO:0000256" key="1">
    <source>
        <dbReference type="SAM" id="MobiDB-lite"/>
    </source>
</evidence>
<reference evidence="2 3" key="1">
    <citation type="submission" date="2017-05" db="EMBL/GenBank/DDBJ databases">
        <title>High clonality and local adaptation shapes Vibrionaceae linages within an endangered oasis.</title>
        <authorList>
            <person name="Vazquez-Rosas-Landa M."/>
        </authorList>
    </citation>
    <scope>NUCLEOTIDE SEQUENCE [LARGE SCALE GENOMIC DNA]</scope>
    <source>
        <strain evidence="2 3">P46_P4S1P180</strain>
    </source>
</reference>
<feature type="compositionally biased region" description="Basic and acidic residues" evidence="1">
    <location>
        <begin position="2474"/>
        <end position="2483"/>
    </location>
</feature>